<protein>
    <submittedName>
        <fullName evidence="9">Response regulator transcription factor</fullName>
    </submittedName>
</protein>
<dbReference type="Gene3D" id="3.40.50.2300">
    <property type="match status" value="1"/>
</dbReference>
<dbReference type="PRINTS" id="PR00038">
    <property type="entry name" value="HTHLUXR"/>
</dbReference>
<keyword evidence="10" id="KW-1185">Reference proteome</keyword>
<feature type="domain" description="HTH luxR-type" evidence="7">
    <location>
        <begin position="160"/>
        <end position="225"/>
    </location>
</feature>
<reference evidence="9 10" key="1">
    <citation type="submission" date="2022-08" db="EMBL/GenBank/DDBJ databases">
        <authorList>
            <person name="Somphong A."/>
            <person name="Phongsopitanun W."/>
        </authorList>
    </citation>
    <scope>NUCLEOTIDE SEQUENCE [LARGE SCALE GENOMIC DNA]</scope>
    <source>
        <strain evidence="9 10">LP11</strain>
    </source>
</reference>
<evidence type="ECO:0000256" key="1">
    <source>
        <dbReference type="ARBA" id="ARBA00022553"/>
    </source>
</evidence>
<evidence type="ECO:0000313" key="9">
    <source>
        <dbReference type="EMBL" id="MCS0603536.1"/>
    </source>
</evidence>
<dbReference type="SMART" id="SM00421">
    <property type="entry name" value="HTH_LUXR"/>
    <property type="match status" value="1"/>
</dbReference>
<dbReference type="PANTHER" id="PTHR43214">
    <property type="entry name" value="TWO-COMPONENT RESPONSE REGULATOR"/>
    <property type="match status" value="1"/>
</dbReference>
<evidence type="ECO:0000256" key="5">
    <source>
        <dbReference type="PROSITE-ProRule" id="PRU00169"/>
    </source>
</evidence>
<dbReference type="PANTHER" id="PTHR43214:SF24">
    <property type="entry name" value="TRANSCRIPTIONAL REGULATORY PROTEIN NARL-RELATED"/>
    <property type="match status" value="1"/>
</dbReference>
<dbReference type="CDD" id="cd17535">
    <property type="entry name" value="REC_NarL-like"/>
    <property type="match status" value="1"/>
</dbReference>
<comment type="caution">
    <text evidence="9">The sequence shown here is derived from an EMBL/GenBank/DDBJ whole genome shotgun (WGS) entry which is preliminary data.</text>
</comment>
<dbReference type="Pfam" id="PF00196">
    <property type="entry name" value="GerE"/>
    <property type="match status" value="1"/>
</dbReference>
<evidence type="ECO:0000256" key="4">
    <source>
        <dbReference type="ARBA" id="ARBA00023163"/>
    </source>
</evidence>
<dbReference type="RefSeq" id="WP_258780017.1">
    <property type="nucleotide sequence ID" value="NZ_JANUGP010000015.1"/>
</dbReference>
<evidence type="ECO:0000259" key="8">
    <source>
        <dbReference type="PROSITE" id="PS50110"/>
    </source>
</evidence>
<evidence type="ECO:0000256" key="2">
    <source>
        <dbReference type="ARBA" id="ARBA00023015"/>
    </source>
</evidence>
<dbReference type="PROSITE" id="PS00622">
    <property type="entry name" value="HTH_LUXR_1"/>
    <property type="match status" value="1"/>
</dbReference>
<evidence type="ECO:0000256" key="3">
    <source>
        <dbReference type="ARBA" id="ARBA00023125"/>
    </source>
</evidence>
<dbReference type="SUPFAM" id="SSF52172">
    <property type="entry name" value="CheY-like"/>
    <property type="match status" value="1"/>
</dbReference>
<dbReference type="Pfam" id="PF00072">
    <property type="entry name" value="Response_reg"/>
    <property type="match status" value="1"/>
</dbReference>
<dbReference type="InterPro" id="IPR016032">
    <property type="entry name" value="Sig_transdc_resp-reg_C-effctor"/>
</dbReference>
<feature type="region of interest" description="Disordered" evidence="6">
    <location>
        <begin position="141"/>
        <end position="164"/>
    </location>
</feature>
<dbReference type="CDD" id="cd06170">
    <property type="entry name" value="LuxR_C_like"/>
    <property type="match status" value="1"/>
</dbReference>
<feature type="modified residue" description="4-aspartylphosphate" evidence="5">
    <location>
        <position position="55"/>
    </location>
</feature>
<organism evidence="9 10">
    <name type="scientific">Streptomyces pyxinicus</name>
    <dbReference type="NCBI Taxonomy" id="2970331"/>
    <lineage>
        <taxon>Bacteria</taxon>
        <taxon>Bacillati</taxon>
        <taxon>Actinomycetota</taxon>
        <taxon>Actinomycetes</taxon>
        <taxon>Kitasatosporales</taxon>
        <taxon>Streptomycetaceae</taxon>
        <taxon>Streptomyces</taxon>
    </lineage>
</organism>
<accession>A0ABT2B4U1</accession>
<dbReference type="PROSITE" id="PS50110">
    <property type="entry name" value="RESPONSE_REGULATORY"/>
    <property type="match status" value="1"/>
</dbReference>
<dbReference type="InterPro" id="IPR058245">
    <property type="entry name" value="NreC/VraR/RcsB-like_REC"/>
</dbReference>
<keyword evidence="1 5" id="KW-0597">Phosphoprotein</keyword>
<dbReference type="InterPro" id="IPR039420">
    <property type="entry name" value="WalR-like"/>
</dbReference>
<feature type="domain" description="Response regulatory" evidence="8">
    <location>
        <begin position="4"/>
        <end position="122"/>
    </location>
</feature>
<dbReference type="PROSITE" id="PS50043">
    <property type="entry name" value="HTH_LUXR_2"/>
    <property type="match status" value="1"/>
</dbReference>
<sequence length="231" mass="24846">MKIRVLIADDQDMIRSAFRMILSAQPDMNVIAEAANGTDALEAARRLRPDVCLLDIRMPGIDGLAVTRLLAGPDVPDPLHVLIATTFDLDTYVYQALRNGACGFLLKDGAPALLAEAVRAAAAGNSLISPSITVRLLQHMAPPPQADSGSRPAPSTTRASGRLAEPLTQRELDVVRLVARGRTNEEVAAELYVTHSTVKTHLGNIQRKLAARNRVEIAAWAWEAGVCTGRD</sequence>
<dbReference type="InterPro" id="IPR001789">
    <property type="entry name" value="Sig_transdc_resp-reg_receiver"/>
</dbReference>
<dbReference type="SMART" id="SM00448">
    <property type="entry name" value="REC"/>
    <property type="match status" value="1"/>
</dbReference>
<dbReference type="SUPFAM" id="SSF46894">
    <property type="entry name" value="C-terminal effector domain of the bipartite response regulators"/>
    <property type="match status" value="1"/>
</dbReference>
<dbReference type="InterPro" id="IPR011006">
    <property type="entry name" value="CheY-like_superfamily"/>
</dbReference>
<dbReference type="EMBL" id="JANUGP010000015">
    <property type="protein sequence ID" value="MCS0603536.1"/>
    <property type="molecule type" value="Genomic_DNA"/>
</dbReference>
<dbReference type="InterPro" id="IPR000792">
    <property type="entry name" value="Tscrpt_reg_LuxR_C"/>
</dbReference>
<keyword evidence="2" id="KW-0805">Transcription regulation</keyword>
<proteinExistence type="predicted"/>
<dbReference type="Proteomes" id="UP001205612">
    <property type="component" value="Unassembled WGS sequence"/>
</dbReference>
<evidence type="ECO:0000313" key="10">
    <source>
        <dbReference type="Proteomes" id="UP001205612"/>
    </source>
</evidence>
<keyword evidence="4" id="KW-0804">Transcription</keyword>
<keyword evidence="3" id="KW-0238">DNA-binding</keyword>
<gene>
    <name evidence="9" type="ORF">NX794_20295</name>
</gene>
<evidence type="ECO:0000256" key="6">
    <source>
        <dbReference type="SAM" id="MobiDB-lite"/>
    </source>
</evidence>
<name>A0ABT2B4U1_9ACTN</name>
<evidence type="ECO:0000259" key="7">
    <source>
        <dbReference type="PROSITE" id="PS50043"/>
    </source>
</evidence>